<sequence>MGVCCINPNKNQKDQSVIILLFLSEESQKAVKEQFKEILNFSFDKLMIFSNYKYNQQILFVTNGRNLSSPEDVNLYLKNCSLEGNLRQIIVLCDTKTFKADFNKFSFVKRLQQDSQLKGITSLFFLIHMVDTFTKRDLTNLNLLAHNVQIVQQTELKDSFQKTFEQQNYSSPQLTLNLQQPKPCEKCVEMVQQFINNKKKYNSIPTSCRIIDFYFDMLIDIRNQGIYQQCKACNKIADKTLKNRNALYCKFNIEIIKLLKEFTDYVFQKIEQFYKQFLSEIKCCVNCKTIVFVTLNRYEKIEFFQNLQFRCLEICNFKDNIQEIQQRYKAQLELFTMNTTLQNLQKKISTPKQTEIQQQQLIERQVDKHDQELGSVSKGQLKQVSNLNVNSQSNSEISEIENKHIMLIGKSGVGKTSISHKLSQYEDCCQNAIQGSFIVIDTPPFELVDEQKMANSSTIDDFSNIFRTNKISKIFIVTDFDRIDVMKKKIMECYKFLEKFQKILTIIILNLFTKKELRQPSQEMMELQNYFDLECLFFNITDKVETFREKITNTLNSSTDDYLDLSDTKFDKKKYQLITSQYEEKLMFMKNQQQIQKIQEEIQNLIQKNKEKEKQKIKILKKKKELESDKEQLLKQLQQIFQKIENIVENQNEIETQDQKIDKEQKELEMEVLRLEKQKFELKCKKN</sequence>
<organism evidence="2 3">
    <name type="scientific">Paramecium octaurelia</name>
    <dbReference type="NCBI Taxonomy" id="43137"/>
    <lineage>
        <taxon>Eukaryota</taxon>
        <taxon>Sar</taxon>
        <taxon>Alveolata</taxon>
        <taxon>Ciliophora</taxon>
        <taxon>Intramacronucleata</taxon>
        <taxon>Oligohymenophorea</taxon>
        <taxon>Peniculida</taxon>
        <taxon>Parameciidae</taxon>
        <taxon>Paramecium</taxon>
    </lineage>
</organism>
<reference evidence="2" key="1">
    <citation type="submission" date="2021-01" db="EMBL/GenBank/DDBJ databases">
        <authorList>
            <consortium name="Genoscope - CEA"/>
            <person name="William W."/>
        </authorList>
    </citation>
    <scope>NUCLEOTIDE SEQUENCE</scope>
</reference>
<dbReference type="Proteomes" id="UP000683925">
    <property type="component" value="Unassembled WGS sequence"/>
</dbReference>
<protein>
    <submittedName>
        <fullName evidence="2">Uncharacterized protein</fullName>
    </submittedName>
</protein>
<dbReference type="OrthoDB" id="312384at2759"/>
<feature type="coiled-coil region" evidence="1">
    <location>
        <begin position="588"/>
        <end position="685"/>
    </location>
</feature>
<gene>
    <name evidence="2" type="ORF">POCTA_138.1.T0900013</name>
</gene>
<evidence type="ECO:0000256" key="1">
    <source>
        <dbReference type="SAM" id="Coils"/>
    </source>
</evidence>
<keyword evidence="1" id="KW-0175">Coiled coil</keyword>
<name>A0A8S1WFB8_PAROT</name>
<accession>A0A8S1WFB8</accession>
<evidence type="ECO:0000313" key="2">
    <source>
        <dbReference type="EMBL" id="CAD8187290.1"/>
    </source>
</evidence>
<dbReference type="EMBL" id="CAJJDP010000089">
    <property type="protein sequence ID" value="CAD8187290.1"/>
    <property type="molecule type" value="Genomic_DNA"/>
</dbReference>
<keyword evidence="3" id="KW-1185">Reference proteome</keyword>
<evidence type="ECO:0000313" key="3">
    <source>
        <dbReference type="Proteomes" id="UP000683925"/>
    </source>
</evidence>
<proteinExistence type="predicted"/>
<comment type="caution">
    <text evidence="2">The sequence shown here is derived from an EMBL/GenBank/DDBJ whole genome shotgun (WGS) entry which is preliminary data.</text>
</comment>
<dbReference type="AlphaFoldDB" id="A0A8S1WFB8"/>
<dbReference type="OMA" id="GVCCINP"/>